<proteinExistence type="predicted"/>
<sequence>MKKEINVEELKQIQLDILKFVDKFCKENNLKYYLAYGTLLGAVRHKGYIPWDDDIDIIMFREDYEKFVTSFKDTNYKVFATEVNSKYPYPFAKVGDTRTYFEEEIKDVIDTGVNIDIFPLDFLPEEKVEKICKRRDLLQKIWMIKRLPRLKRRGFLKNFLLAISQCLLAPISVHYIVKKLEDNAKKWNLKDSSICGNIAYGYDPDVYPSGDFKKQIELKFEDTSFPCPIDYDNVLKVMYGDYMKLPPVEKQVSHHHFIAYWK</sequence>
<dbReference type="Pfam" id="PF04991">
    <property type="entry name" value="LicD"/>
    <property type="match status" value="1"/>
</dbReference>
<evidence type="ECO:0000259" key="1">
    <source>
        <dbReference type="Pfam" id="PF04991"/>
    </source>
</evidence>
<reference evidence="2 3" key="1">
    <citation type="submission" date="2019-02" db="EMBL/GenBank/DDBJ databases">
        <title>Draft Genome Sequence of the Prevotella sp. BCRC 81118, Isolated from Human Feces.</title>
        <authorList>
            <person name="Huang C.-H."/>
        </authorList>
    </citation>
    <scope>NUCLEOTIDE SEQUENCE [LARGE SCALE GENOMIC DNA]</scope>
    <source>
        <strain evidence="2 3">BCRC 81118</strain>
    </source>
</reference>
<gene>
    <name evidence="2" type="ORF">EXN75_10545</name>
</gene>
<dbReference type="OrthoDB" id="9786100at2"/>
<dbReference type="Proteomes" id="UP000297872">
    <property type="component" value="Unassembled WGS sequence"/>
</dbReference>
<comment type="caution">
    <text evidence="2">The sequence shown here is derived from an EMBL/GenBank/DDBJ whole genome shotgun (WGS) entry which is preliminary data.</text>
</comment>
<dbReference type="InterPro" id="IPR052942">
    <property type="entry name" value="LPS_cholinephosphotransferase"/>
</dbReference>
<feature type="domain" description="LicD/FKTN/FKRP nucleotidyltransferase" evidence="1">
    <location>
        <begin position="25"/>
        <end position="240"/>
    </location>
</feature>
<dbReference type="PANTHER" id="PTHR43404">
    <property type="entry name" value="LIPOPOLYSACCHARIDE CHOLINEPHOSPHOTRANSFERASE LICD"/>
    <property type="match status" value="1"/>
</dbReference>
<keyword evidence="3" id="KW-1185">Reference proteome</keyword>
<dbReference type="AlphaFoldDB" id="A0A4Y8VF11"/>
<evidence type="ECO:0000313" key="3">
    <source>
        <dbReference type="Proteomes" id="UP000297872"/>
    </source>
</evidence>
<evidence type="ECO:0000313" key="2">
    <source>
        <dbReference type="EMBL" id="TFH79261.1"/>
    </source>
</evidence>
<dbReference type="RefSeq" id="WP_134843784.1">
    <property type="nucleotide sequence ID" value="NZ_SGVY01000027.1"/>
</dbReference>
<dbReference type="InterPro" id="IPR007074">
    <property type="entry name" value="LicD/FKTN/FKRP_NTP_transf"/>
</dbReference>
<protein>
    <submittedName>
        <fullName evidence="2">LicD family protein</fullName>
    </submittedName>
</protein>
<name>A0A4Y8VF11_9BACT</name>
<organism evidence="2 3">
    <name type="scientific">Segatella hominis</name>
    <dbReference type="NCBI Taxonomy" id="2518605"/>
    <lineage>
        <taxon>Bacteria</taxon>
        <taxon>Pseudomonadati</taxon>
        <taxon>Bacteroidota</taxon>
        <taxon>Bacteroidia</taxon>
        <taxon>Bacteroidales</taxon>
        <taxon>Prevotellaceae</taxon>
        <taxon>Segatella</taxon>
    </lineage>
</organism>
<accession>A0A4Y8VF11</accession>
<dbReference type="PANTHER" id="PTHR43404:SF2">
    <property type="entry name" value="LIPOPOLYSACCHARIDE CHOLINEPHOSPHOTRANSFERASE LICD"/>
    <property type="match status" value="1"/>
</dbReference>
<dbReference type="GeneID" id="302995718"/>
<dbReference type="EMBL" id="SGVY01000027">
    <property type="protein sequence ID" value="TFH79261.1"/>
    <property type="molecule type" value="Genomic_DNA"/>
</dbReference>
<dbReference type="GO" id="GO:0009100">
    <property type="term" value="P:glycoprotein metabolic process"/>
    <property type="evidence" value="ECO:0007669"/>
    <property type="project" value="UniProtKB-ARBA"/>
</dbReference>